<accession>A0A3N4HGS9</accession>
<name>A0A3N4HGS9_ASCIM</name>
<proteinExistence type="predicted"/>
<dbReference type="SUPFAM" id="SSF52540">
    <property type="entry name" value="P-loop containing nucleoside triphosphate hydrolases"/>
    <property type="match status" value="1"/>
</dbReference>
<gene>
    <name evidence="3" type="ORF">BJ508DRAFT_197516</name>
</gene>
<dbReference type="STRING" id="1160509.A0A3N4HGS9"/>
<evidence type="ECO:0000259" key="2">
    <source>
        <dbReference type="Pfam" id="PF24883"/>
    </source>
</evidence>
<feature type="domain" description="Nephrocystin 3-like N-terminal" evidence="2">
    <location>
        <begin position="3"/>
        <end position="129"/>
    </location>
</feature>
<dbReference type="Pfam" id="PF24883">
    <property type="entry name" value="NPHP3_N"/>
    <property type="match status" value="1"/>
</dbReference>
<dbReference type="OrthoDB" id="538223at2759"/>
<feature type="non-terminal residue" evidence="3">
    <location>
        <position position="1"/>
    </location>
</feature>
<evidence type="ECO:0000313" key="3">
    <source>
        <dbReference type="EMBL" id="RPA72018.1"/>
    </source>
</evidence>
<evidence type="ECO:0000313" key="4">
    <source>
        <dbReference type="Proteomes" id="UP000275078"/>
    </source>
</evidence>
<evidence type="ECO:0000256" key="1">
    <source>
        <dbReference type="ARBA" id="ARBA00022737"/>
    </source>
</evidence>
<dbReference type="InterPro" id="IPR056884">
    <property type="entry name" value="NPHP3-like_N"/>
</dbReference>
<dbReference type="EMBL" id="ML119885">
    <property type="protein sequence ID" value="RPA72018.1"/>
    <property type="molecule type" value="Genomic_DNA"/>
</dbReference>
<reference evidence="3 4" key="1">
    <citation type="journal article" date="2018" name="Nat. Ecol. Evol.">
        <title>Pezizomycetes genomes reveal the molecular basis of ectomycorrhizal truffle lifestyle.</title>
        <authorList>
            <person name="Murat C."/>
            <person name="Payen T."/>
            <person name="Noel B."/>
            <person name="Kuo A."/>
            <person name="Morin E."/>
            <person name="Chen J."/>
            <person name="Kohler A."/>
            <person name="Krizsan K."/>
            <person name="Balestrini R."/>
            <person name="Da Silva C."/>
            <person name="Montanini B."/>
            <person name="Hainaut M."/>
            <person name="Levati E."/>
            <person name="Barry K.W."/>
            <person name="Belfiori B."/>
            <person name="Cichocki N."/>
            <person name="Clum A."/>
            <person name="Dockter R.B."/>
            <person name="Fauchery L."/>
            <person name="Guy J."/>
            <person name="Iotti M."/>
            <person name="Le Tacon F."/>
            <person name="Lindquist E.A."/>
            <person name="Lipzen A."/>
            <person name="Malagnac F."/>
            <person name="Mello A."/>
            <person name="Molinier V."/>
            <person name="Miyauchi S."/>
            <person name="Poulain J."/>
            <person name="Riccioni C."/>
            <person name="Rubini A."/>
            <person name="Sitrit Y."/>
            <person name="Splivallo R."/>
            <person name="Traeger S."/>
            <person name="Wang M."/>
            <person name="Zifcakova L."/>
            <person name="Wipf D."/>
            <person name="Zambonelli A."/>
            <person name="Paolocci F."/>
            <person name="Nowrousian M."/>
            <person name="Ottonello S."/>
            <person name="Baldrian P."/>
            <person name="Spatafora J.W."/>
            <person name="Henrissat B."/>
            <person name="Nagy L.G."/>
            <person name="Aury J.M."/>
            <person name="Wincker P."/>
            <person name="Grigoriev I.V."/>
            <person name="Bonfante P."/>
            <person name="Martin F.M."/>
        </authorList>
    </citation>
    <scope>NUCLEOTIDE SEQUENCE [LARGE SCALE GENOMIC DNA]</scope>
    <source>
        <strain evidence="3 4">RN42</strain>
    </source>
</reference>
<keyword evidence="1" id="KW-0677">Repeat</keyword>
<dbReference type="InterPro" id="IPR027417">
    <property type="entry name" value="P-loop_NTPase"/>
</dbReference>
<dbReference type="AlphaFoldDB" id="A0A3N4HGS9"/>
<sequence>EDMFWLTGMAGTGKSTVALTMASRFQDEGRLAASAFFSSDRNGGSSDTSKIWATICDSLVRQIPELAQEVHSAMDASDSRIFHMPQIDQCQGLVIAPIEILNRRQSFETRASVEGPYILVVDGFDACGGNDER</sequence>
<dbReference type="Proteomes" id="UP000275078">
    <property type="component" value="Unassembled WGS sequence"/>
</dbReference>
<organism evidence="3 4">
    <name type="scientific">Ascobolus immersus RN42</name>
    <dbReference type="NCBI Taxonomy" id="1160509"/>
    <lineage>
        <taxon>Eukaryota</taxon>
        <taxon>Fungi</taxon>
        <taxon>Dikarya</taxon>
        <taxon>Ascomycota</taxon>
        <taxon>Pezizomycotina</taxon>
        <taxon>Pezizomycetes</taxon>
        <taxon>Pezizales</taxon>
        <taxon>Ascobolaceae</taxon>
        <taxon>Ascobolus</taxon>
    </lineage>
</organism>
<protein>
    <recommendedName>
        <fullName evidence="2">Nephrocystin 3-like N-terminal domain-containing protein</fullName>
    </recommendedName>
</protein>
<keyword evidence="4" id="KW-1185">Reference proteome</keyword>
<dbReference type="Gene3D" id="3.40.50.300">
    <property type="entry name" value="P-loop containing nucleotide triphosphate hydrolases"/>
    <property type="match status" value="1"/>
</dbReference>
<feature type="non-terminal residue" evidence="3">
    <location>
        <position position="133"/>
    </location>
</feature>